<evidence type="ECO:0000313" key="2">
    <source>
        <dbReference type="EMBL" id="MFC0626512.1"/>
    </source>
</evidence>
<keyword evidence="3" id="KW-1185">Reference proteome</keyword>
<gene>
    <name evidence="2" type="ORF">ACFFGN_20705</name>
</gene>
<sequence length="151" mass="16285">MRMSLRTLGIAATSAALLTLGITPAVAEDGHIYVKVHTYPSGGDSGGSSYADLNFTAARSVTYNKWVINDTCPGDGFRVIARARAQLRSGAYANGAWHEDDGTCESEPWGPYSGRELNTSGDIMRAGIQVCVDLGDRLKCESEFRDNPHTR</sequence>
<comment type="caution">
    <text evidence="2">The sequence shown here is derived from an EMBL/GenBank/DDBJ whole genome shotgun (WGS) entry which is preliminary data.</text>
</comment>
<dbReference type="RefSeq" id="WP_380050165.1">
    <property type="nucleotide sequence ID" value="NZ_JBHLTC010000027.1"/>
</dbReference>
<organism evidence="2 3">
    <name type="scientific">Kribbella deserti</name>
    <dbReference type="NCBI Taxonomy" id="1926257"/>
    <lineage>
        <taxon>Bacteria</taxon>
        <taxon>Bacillati</taxon>
        <taxon>Actinomycetota</taxon>
        <taxon>Actinomycetes</taxon>
        <taxon>Propionibacteriales</taxon>
        <taxon>Kribbellaceae</taxon>
        <taxon>Kribbella</taxon>
    </lineage>
</organism>
<evidence type="ECO:0000256" key="1">
    <source>
        <dbReference type="SAM" id="SignalP"/>
    </source>
</evidence>
<proteinExistence type="predicted"/>
<feature type="chain" id="PRO_5047145129" evidence="1">
    <location>
        <begin position="28"/>
        <end position="151"/>
    </location>
</feature>
<feature type="signal peptide" evidence="1">
    <location>
        <begin position="1"/>
        <end position="27"/>
    </location>
</feature>
<reference evidence="2 3" key="1">
    <citation type="submission" date="2024-09" db="EMBL/GenBank/DDBJ databases">
        <authorList>
            <person name="Sun Q."/>
            <person name="Mori K."/>
        </authorList>
    </citation>
    <scope>NUCLEOTIDE SEQUENCE [LARGE SCALE GENOMIC DNA]</scope>
    <source>
        <strain evidence="2 3">CGMCC 1.15906</strain>
    </source>
</reference>
<evidence type="ECO:0000313" key="3">
    <source>
        <dbReference type="Proteomes" id="UP001589890"/>
    </source>
</evidence>
<name>A0ABV6QSB6_9ACTN</name>
<protein>
    <submittedName>
        <fullName evidence="2">Uncharacterized protein</fullName>
    </submittedName>
</protein>
<keyword evidence="1" id="KW-0732">Signal</keyword>
<dbReference type="Proteomes" id="UP001589890">
    <property type="component" value="Unassembled WGS sequence"/>
</dbReference>
<accession>A0ABV6QSB6</accession>
<dbReference type="EMBL" id="JBHLTC010000027">
    <property type="protein sequence ID" value="MFC0626512.1"/>
    <property type="molecule type" value="Genomic_DNA"/>
</dbReference>